<reference evidence="3" key="1">
    <citation type="submission" date="2022-11" db="UniProtKB">
        <authorList>
            <consortium name="WormBaseParasite"/>
        </authorList>
    </citation>
    <scope>IDENTIFICATION</scope>
</reference>
<evidence type="ECO:0000313" key="3">
    <source>
        <dbReference type="WBParaSite" id="PgR047_g030_t01"/>
    </source>
</evidence>
<keyword evidence="2" id="KW-1185">Reference proteome</keyword>
<accession>A0A915BMK0</accession>
<dbReference type="WBParaSite" id="PgR047_g030_t01">
    <property type="protein sequence ID" value="PgR047_g030_t01"/>
    <property type="gene ID" value="PgR047_g030"/>
</dbReference>
<evidence type="ECO:0000313" key="2">
    <source>
        <dbReference type="Proteomes" id="UP000887569"/>
    </source>
</evidence>
<feature type="region of interest" description="Disordered" evidence="1">
    <location>
        <begin position="164"/>
        <end position="183"/>
    </location>
</feature>
<dbReference type="Proteomes" id="UP000887569">
    <property type="component" value="Unplaced"/>
</dbReference>
<dbReference type="AlphaFoldDB" id="A0A915BMK0"/>
<sequence>SKEINYERRDRYGSEHVGPRPWDAYTGKNTATIGFHPMPEDIHTNEIGFRQSFPMSHCSCGRGQQLSPPLNYGSEFIDSYGPHEPPRGYRNNSPHAYAHLKPDSDEMHSGAYESGRFDKNVCQHPYPEMSPNKGENPEVINSFGVNSASQGNIGFVGASFEGGGNAMSTSTSQNQEEYAPDGVRLLKYSGS</sequence>
<proteinExistence type="predicted"/>
<name>A0A915BMK0_PARUN</name>
<organism evidence="2 3">
    <name type="scientific">Parascaris univalens</name>
    <name type="common">Nematode worm</name>
    <dbReference type="NCBI Taxonomy" id="6257"/>
    <lineage>
        <taxon>Eukaryota</taxon>
        <taxon>Metazoa</taxon>
        <taxon>Ecdysozoa</taxon>
        <taxon>Nematoda</taxon>
        <taxon>Chromadorea</taxon>
        <taxon>Rhabditida</taxon>
        <taxon>Spirurina</taxon>
        <taxon>Ascaridomorpha</taxon>
        <taxon>Ascaridoidea</taxon>
        <taxon>Ascarididae</taxon>
        <taxon>Parascaris</taxon>
    </lineage>
</organism>
<feature type="compositionally biased region" description="Polar residues" evidence="1">
    <location>
        <begin position="166"/>
        <end position="176"/>
    </location>
</feature>
<feature type="region of interest" description="Disordered" evidence="1">
    <location>
        <begin position="1"/>
        <end position="23"/>
    </location>
</feature>
<protein>
    <submittedName>
        <fullName evidence="3">Uncharacterized protein</fullName>
    </submittedName>
</protein>
<feature type="compositionally biased region" description="Basic and acidic residues" evidence="1">
    <location>
        <begin position="1"/>
        <end position="18"/>
    </location>
</feature>
<evidence type="ECO:0000256" key="1">
    <source>
        <dbReference type="SAM" id="MobiDB-lite"/>
    </source>
</evidence>